<evidence type="ECO:0000256" key="1">
    <source>
        <dbReference type="SAM" id="MobiDB-lite"/>
    </source>
</evidence>
<feature type="region of interest" description="Disordered" evidence="1">
    <location>
        <begin position="1"/>
        <end position="26"/>
    </location>
</feature>
<evidence type="ECO:0000313" key="2">
    <source>
        <dbReference type="EMBL" id="OEJ67755.1"/>
    </source>
</evidence>
<dbReference type="AlphaFoldDB" id="A0A1E5Q8P7"/>
<gene>
    <name evidence="2" type="ORF">BEN30_08475</name>
</gene>
<protein>
    <submittedName>
        <fullName evidence="2">Uncharacterized protein</fullName>
    </submittedName>
</protein>
<reference evidence="3" key="1">
    <citation type="submission" date="2016-07" db="EMBL/GenBank/DDBJ databases">
        <authorList>
            <person name="Florea S."/>
            <person name="Webb J.S."/>
            <person name="Jaromczyk J."/>
            <person name="Schardl C.L."/>
        </authorList>
    </citation>
    <scope>NUCLEOTIDE SEQUENCE [LARGE SCALE GENOMIC DNA]</scope>
    <source>
        <strain evidence="3">MV-1</strain>
    </source>
</reference>
<accession>A0A1E5Q8P7</accession>
<dbReference type="STRING" id="28181.BEN30_08475"/>
<evidence type="ECO:0000313" key="3">
    <source>
        <dbReference type="Proteomes" id="UP000095347"/>
    </source>
</evidence>
<name>A0A1E5Q8P7_9PROT</name>
<comment type="caution">
    <text evidence="2">The sequence shown here is derived from an EMBL/GenBank/DDBJ whole genome shotgun (WGS) entry which is preliminary data.</text>
</comment>
<organism evidence="2 3">
    <name type="scientific">Magnetovibrio blakemorei</name>
    <dbReference type="NCBI Taxonomy" id="28181"/>
    <lineage>
        <taxon>Bacteria</taxon>
        <taxon>Pseudomonadati</taxon>
        <taxon>Pseudomonadota</taxon>
        <taxon>Alphaproteobacteria</taxon>
        <taxon>Rhodospirillales</taxon>
        <taxon>Magnetovibrionaceae</taxon>
        <taxon>Magnetovibrio</taxon>
    </lineage>
</organism>
<dbReference type="Proteomes" id="UP000095347">
    <property type="component" value="Unassembled WGS sequence"/>
</dbReference>
<dbReference type="OrthoDB" id="7361338at2"/>
<proteinExistence type="predicted"/>
<dbReference type="RefSeq" id="WP_069957615.1">
    <property type="nucleotide sequence ID" value="NZ_MCGG01000020.1"/>
</dbReference>
<dbReference type="EMBL" id="MCGG01000020">
    <property type="protein sequence ID" value="OEJ67755.1"/>
    <property type="molecule type" value="Genomic_DNA"/>
</dbReference>
<keyword evidence="3" id="KW-1185">Reference proteome</keyword>
<sequence>MSNNTHLDTPDFPLHSSGDVDGPAHRQAHEIGCGAVVIRTTSDNDGNRHTVCLKLNRIGKEYLHHYVVTLDPTAKDALALIYVDPEELLFDCFATLELDLGASADIAPEPGHAFENKDGHFIKVLDDPKSQKMFGFIEPASGLVKLRQERNLKSVHPNWTARAKLNDEIVELTHLLQRFAAQL</sequence>